<sequence length="113" mass="11764">MAANLMASIPQAVGGMSPSGAFSVGAGPLPLLKSTGWEASHGTGTDLQTCHWARYSPGADHGLCLDRTHQWLGSYRTTAIWRLQERQASAGAMGGVAHARGFAGLVCPARFIA</sequence>
<reference evidence="1 2" key="1">
    <citation type="submission" date="2018-04" db="EMBL/GenBank/DDBJ databases">
        <title>Bordetella sp. HZ20 isolated from seawater.</title>
        <authorList>
            <person name="Sun C."/>
        </authorList>
    </citation>
    <scope>NUCLEOTIDE SEQUENCE [LARGE SCALE GENOMIC DNA]</scope>
    <source>
        <strain evidence="1 2">HZ20</strain>
    </source>
</reference>
<evidence type="ECO:0000313" key="1">
    <source>
        <dbReference type="EMBL" id="AWB32684.1"/>
    </source>
</evidence>
<accession>A0A2R4XFV8</accession>
<dbReference type="AlphaFoldDB" id="A0A2R4XFV8"/>
<proteinExistence type="predicted"/>
<name>A0A2R4XFV8_9BURK</name>
<dbReference type="KEGG" id="boz:DBV39_01990"/>
<gene>
    <name evidence="1" type="ORF">DBV39_01990</name>
</gene>
<evidence type="ECO:0000313" key="2">
    <source>
        <dbReference type="Proteomes" id="UP000244571"/>
    </source>
</evidence>
<keyword evidence="2" id="KW-1185">Reference proteome</keyword>
<dbReference type="Proteomes" id="UP000244571">
    <property type="component" value="Chromosome"/>
</dbReference>
<dbReference type="EMBL" id="CP028901">
    <property type="protein sequence ID" value="AWB32684.1"/>
    <property type="molecule type" value="Genomic_DNA"/>
</dbReference>
<protein>
    <submittedName>
        <fullName evidence="1">Uncharacterized protein</fullName>
    </submittedName>
</protein>
<organism evidence="1 2">
    <name type="scientific">Orrella marina</name>
    <dbReference type="NCBI Taxonomy" id="2163011"/>
    <lineage>
        <taxon>Bacteria</taxon>
        <taxon>Pseudomonadati</taxon>
        <taxon>Pseudomonadota</taxon>
        <taxon>Betaproteobacteria</taxon>
        <taxon>Burkholderiales</taxon>
        <taxon>Alcaligenaceae</taxon>
        <taxon>Orrella</taxon>
    </lineage>
</organism>